<evidence type="ECO:0000256" key="7">
    <source>
        <dbReference type="ARBA" id="ARBA00022989"/>
    </source>
</evidence>
<dbReference type="SUPFAM" id="SSF53187">
    <property type="entry name" value="Zn-dependent exopeptidases"/>
    <property type="match status" value="1"/>
</dbReference>
<dbReference type="STRING" id="299467.A0A443SCM5"/>
<dbReference type="GO" id="GO:0016485">
    <property type="term" value="P:protein processing"/>
    <property type="evidence" value="ECO:0007669"/>
    <property type="project" value="InterPro"/>
</dbReference>
<keyword evidence="9" id="KW-0325">Glycoprotein</keyword>
<dbReference type="EMBL" id="NCKV01003865">
    <property type="protein sequence ID" value="RWS25293.1"/>
    <property type="molecule type" value="Genomic_DNA"/>
</dbReference>
<evidence type="ECO:0000256" key="2">
    <source>
        <dbReference type="ARBA" id="ARBA00007717"/>
    </source>
</evidence>
<feature type="transmembrane region" description="Helical" evidence="10">
    <location>
        <begin position="660"/>
        <end position="680"/>
    </location>
</feature>
<evidence type="ECO:0000256" key="1">
    <source>
        <dbReference type="ARBA" id="ARBA00004479"/>
    </source>
</evidence>
<dbReference type="InterPro" id="IPR041084">
    <property type="entry name" value="Ncstrn_small"/>
</dbReference>
<dbReference type="VEuPathDB" id="VectorBase:LDEU006747"/>
<dbReference type="AlphaFoldDB" id="A0A443SCM5"/>
<keyword evidence="4 10" id="KW-0812">Transmembrane</keyword>
<keyword evidence="13" id="KW-1185">Reference proteome</keyword>
<evidence type="ECO:0000256" key="4">
    <source>
        <dbReference type="ARBA" id="ARBA00022692"/>
    </source>
</evidence>
<evidence type="ECO:0000256" key="5">
    <source>
        <dbReference type="ARBA" id="ARBA00022729"/>
    </source>
</evidence>
<evidence type="ECO:0000256" key="9">
    <source>
        <dbReference type="ARBA" id="ARBA00023180"/>
    </source>
</evidence>
<proteinExistence type="inferred from homology"/>
<dbReference type="OrthoDB" id="755951at2759"/>
<keyword evidence="8 10" id="KW-0472">Membrane</keyword>
<comment type="similarity">
    <text evidence="2">Belongs to the nicastrin family.</text>
</comment>
<feature type="domain" description="Nicastrin small lobe" evidence="11">
    <location>
        <begin position="47"/>
        <end position="217"/>
    </location>
</feature>
<evidence type="ECO:0000313" key="12">
    <source>
        <dbReference type="EMBL" id="RWS25293.1"/>
    </source>
</evidence>
<evidence type="ECO:0000256" key="3">
    <source>
        <dbReference type="ARBA" id="ARBA00015303"/>
    </source>
</evidence>
<dbReference type="Pfam" id="PF18266">
    <property type="entry name" value="Ncstrn_small"/>
    <property type="match status" value="1"/>
</dbReference>
<dbReference type="GO" id="GO:0007220">
    <property type="term" value="P:Notch receptor processing"/>
    <property type="evidence" value="ECO:0007669"/>
    <property type="project" value="TreeGrafter"/>
</dbReference>
<dbReference type="GO" id="GO:0005886">
    <property type="term" value="C:plasma membrane"/>
    <property type="evidence" value="ECO:0007669"/>
    <property type="project" value="UniProtKB-ARBA"/>
</dbReference>
<dbReference type="InterPro" id="IPR008710">
    <property type="entry name" value="Nicastrin"/>
</dbReference>
<evidence type="ECO:0000256" key="8">
    <source>
        <dbReference type="ARBA" id="ARBA00023136"/>
    </source>
</evidence>
<comment type="caution">
    <text evidence="12">The sequence shown here is derived from an EMBL/GenBank/DDBJ whole genome shotgun (WGS) entry which is preliminary data.</text>
</comment>
<evidence type="ECO:0000256" key="10">
    <source>
        <dbReference type="SAM" id="Phobius"/>
    </source>
</evidence>
<accession>A0A443SCM5</accession>
<keyword evidence="7 10" id="KW-1133">Transmembrane helix</keyword>
<dbReference type="PANTHER" id="PTHR21092:SF0">
    <property type="entry name" value="NICASTRIN"/>
    <property type="match status" value="1"/>
</dbReference>
<keyword evidence="6" id="KW-0914">Notch signaling pathway</keyword>
<evidence type="ECO:0000313" key="13">
    <source>
        <dbReference type="Proteomes" id="UP000288716"/>
    </source>
</evidence>
<name>A0A443SCM5_9ACAR</name>
<comment type="subcellular location">
    <subcellularLocation>
        <location evidence="1">Membrane</location>
        <topology evidence="1">Single-pass type I membrane protein</topology>
    </subcellularLocation>
</comment>
<protein>
    <recommendedName>
        <fullName evidence="3">Nicastrin</fullName>
    </recommendedName>
</protein>
<dbReference type="GO" id="GO:0007219">
    <property type="term" value="P:Notch signaling pathway"/>
    <property type="evidence" value="ECO:0007669"/>
    <property type="project" value="UniProtKB-KW"/>
</dbReference>
<reference evidence="12 13" key="1">
    <citation type="journal article" date="2018" name="Gigascience">
        <title>Genomes of trombidid mites reveal novel predicted allergens and laterally-transferred genes associated with secondary metabolism.</title>
        <authorList>
            <person name="Dong X."/>
            <person name="Chaisiri K."/>
            <person name="Xia D."/>
            <person name="Armstrong S.D."/>
            <person name="Fang Y."/>
            <person name="Donnelly M.J."/>
            <person name="Kadowaki T."/>
            <person name="McGarry J.W."/>
            <person name="Darby A.C."/>
            <person name="Makepeace B.L."/>
        </authorList>
    </citation>
    <scope>NUCLEOTIDE SEQUENCE [LARGE SCALE GENOMIC DNA]</scope>
    <source>
        <strain evidence="12">UoL-UT</strain>
    </source>
</reference>
<dbReference type="PANTHER" id="PTHR21092">
    <property type="entry name" value="NICASTRIN"/>
    <property type="match status" value="1"/>
</dbReference>
<dbReference type="Pfam" id="PF05450">
    <property type="entry name" value="Nicastrin"/>
    <property type="match status" value="1"/>
</dbReference>
<keyword evidence="5" id="KW-0732">Signal</keyword>
<dbReference type="Gene3D" id="3.40.630.10">
    <property type="entry name" value="Zn peptidases"/>
    <property type="match status" value="1"/>
</dbReference>
<evidence type="ECO:0000256" key="6">
    <source>
        <dbReference type="ARBA" id="ARBA00022976"/>
    </source>
</evidence>
<gene>
    <name evidence="12" type="ORF">B4U80_03116</name>
</gene>
<dbReference type="Proteomes" id="UP000288716">
    <property type="component" value="Unassembled WGS sequence"/>
</dbReference>
<organism evidence="12 13">
    <name type="scientific">Leptotrombidium deliense</name>
    <dbReference type="NCBI Taxonomy" id="299467"/>
    <lineage>
        <taxon>Eukaryota</taxon>
        <taxon>Metazoa</taxon>
        <taxon>Ecdysozoa</taxon>
        <taxon>Arthropoda</taxon>
        <taxon>Chelicerata</taxon>
        <taxon>Arachnida</taxon>
        <taxon>Acari</taxon>
        <taxon>Acariformes</taxon>
        <taxon>Trombidiformes</taxon>
        <taxon>Prostigmata</taxon>
        <taxon>Anystina</taxon>
        <taxon>Parasitengona</taxon>
        <taxon>Trombiculoidea</taxon>
        <taxon>Trombiculidae</taxon>
        <taxon>Leptotrombidium</taxon>
    </lineage>
</organism>
<sequence length="729" mass="82274">MHYQVCTRFALPLKKFTRQSKVTSIVLEDSTQHTKLAAKVYFVFFTTVTNELHCLANADGNVGVLFIVKNDEDYDWVLTKGNTLPFIPALYISQFTTEKLLKLRDSGRVSGAILIHATNESRPTNGFSPDKLCPNENFGVYVNKLNEYSHCSAANSWNLENQATNMMFIDWKMPIYLMRDEHSIQNLTTCFEQFNKPQNGVERSWPLCAVQLTARMHSAGDTPTCMRRNSLPYIPLSYPVQHCDPISSYNIFGSLRSTTKKDSIPNRSITLITTKLDSLSMFLNTARGASVLMTVITLLSVAQTLSKNKQLINTSNETNNVLFAFFDGENWDYIGSSRAAFDLKRSHLKPIKLKSFYEPAKFHLSHISHIIELDQIVFNNDANNVLWIHKDSNVSAAVKQSVERLTKQLEKQSSIVEFKVADEGKGLPPTSLRSFLREDNNIPGIVISSYNNKFVNKYHNGFLDTSDLFDHNSSIRYITNVSTAISKTVAFLLNISDTNIVADEATVKSMYDCFFKDLNCSLFNSLFGRSMNGKPLDLITSVAGYTREHQMYLISSVVEIVYRLLTNFTGKAITGYSKEMCSDLNKSNSSNAYEWIPKYKLSTSNGSCVVSSCFLTEALSPAFIDGESNWNSNEYSTWTESVWRSSGARIFLMPSLWKELFTLITGIVIFTLSFIIVFIFKRCVPQLLEPKSEDVSENNVIFKNHVSGLDAITFSPPNSNRCDVITTQL</sequence>
<evidence type="ECO:0000259" key="11">
    <source>
        <dbReference type="Pfam" id="PF18266"/>
    </source>
</evidence>